<feature type="transmembrane region" description="Helical" evidence="8">
    <location>
        <begin position="298"/>
        <end position="318"/>
    </location>
</feature>
<sequence>MFEVFAYHPDKGLQTDLTAEGVAEVIKDSRTLLWLDLMDLDDADVDLLTSVFNLHPLTVEDLIMPSARTKVEKFADYMFLVMFALESHDAGLHGKVKTLELDCCLGKNYLITCHMQPVPSLSVCKDRIRKQSPILLQGADMLLYSILDSCVDSYFPVINDFDNLVDEMSDELFRDPTQETLKKIYHLKNDVISLRRTIGPQADVISLLQRGDFEWISPSNSVYFRNIYDNLIRLNDIVGTSREVIAGAMEAYVSVVSNRLNEIMKTLTVIATIMMPLTLIASIYGMNFKHMPELNHPLGYYSVLGFMALVGISMVAYFKRKNWF</sequence>
<dbReference type="NCBIfam" id="TIGR00383">
    <property type="entry name" value="corA"/>
    <property type="match status" value="1"/>
</dbReference>
<keyword evidence="6 8" id="KW-1133">Transmembrane helix</keyword>
<dbReference type="RefSeq" id="WP_128700204.1">
    <property type="nucleotide sequence ID" value="NZ_CP019384.1"/>
</dbReference>
<keyword evidence="10" id="KW-1185">Reference proteome</keyword>
<keyword evidence="8" id="KW-0460">Magnesium</keyword>
<dbReference type="KEGG" id="vai:BU251_06405"/>
<dbReference type="GO" id="GO:0050897">
    <property type="term" value="F:cobalt ion binding"/>
    <property type="evidence" value="ECO:0007669"/>
    <property type="project" value="TreeGrafter"/>
</dbReference>
<evidence type="ECO:0000313" key="9">
    <source>
        <dbReference type="EMBL" id="QAT17380.1"/>
    </source>
</evidence>
<dbReference type="EMBL" id="CP019384">
    <property type="protein sequence ID" value="QAT17380.1"/>
    <property type="molecule type" value="Genomic_DNA"/>
</dbReference>
<dbReference type="AlphaFoldDB" id="A0A410P5G8"/>
<dbReference type="PANTHER" id="PTHR46494:SF1">
    <property type="entry name" value="CORA FAMILY METAL ION TRANSPORTER (EUROFUNG)"/>
    <property type="match status" value="1"/>
</dbReference>
<dbReference type="GO" id="GO:0015095">
    <property type="term" value="F:magnesium ion transmembrane transporter activity"/>
    <property type="evidence" value="ECO:0007669"/>
    <property type="project" value="UniProtKB-UniRule"/>
</dbReference>
<evidence type="ECO:0000256" key="6">
    <source>
        <dbReference type="ARBA" id="ARBA00022989"/>
    </source>
</evidence>
<dbReference type="GO" id="GO:0005886">
    <property type="term" value="C:plasma membrane"/>
    <property type="evidence" value="ECO:0007669"/>
    <property type="project" value="UniProtKB-SubCell"/>
</dbReference>
<keyword evidence="5 8" id="KW-0812">Transmembrane</keyword>
<dbReference type="Gene3D" id="3.30.460.20">
    <property type="entry name" value="CorA soluble domain-like"/>
    <property type="match status" value="1"/>
</dbReference>
<reference evidence="9 10" key="1">
    <citation type="submission" date="2017-01" db="EMBL/GenBank/DDBJ databases">
        <title>First insights into the biology of 'candidatus Vampirococcus archaeovorus'.</title>
        <authorList>
            <person name="Kizina J."/>
            <person name="Jordan S."/>
            <person name="Stueber K."/>
            <person name="Reinhardt R."/>
            <person name="Harder J."/>
        </authorList>
    </citation>
    <scope>NUCLEOTIDE SEQUENCE [LARGE SCALE GENOMIC DNA]</scope>
    <source>
        <strain evidence="9 10">LiM</strain>
    </source>
</reference>
<dbReference type="InterPro" id="IPR004488">
    <property type="entry name" value="Mg/Co-transport_prot_CorA"/>
</dbReference>
<dbReference type="Gene3D" id="1.20.58.340">
    <property type="entry name" value="Magnesium transport protein CorA, transmembrane region"/>
    <property type="match status" value="2"/>
</dbReference>
<evidence type="ECO:0000256" key="1">
    <source>
        <dbReference type="ARBA" id="ARBA00004651"/>
    </source>
</evidence>
<dbReference type="PANTHER" id="PTHR46494">
    <property type="entry name" value="CORA FAMILY METAL ION TRANSPORTER (EUROFUNG)"/>
    <property type="match status" value="1"/>
</dbReference>
<evidence type="ECO:0000256" key="3">
    <source>
        <dbReference type="ARBA" id="ARBA00022448"/>
    </source>
</evidence>
<accession>A0A410P5G8</accession>
<dbReference type="Pfam" id="PF01544">
    <property type="entry name" value="CorA"/>
    <property type="match status" value="1"/>
</dbReference>
<comment type="subcellular location">
    <subcellularLocation>
        <location evidence="1">Cell membrane</location>
        <topology evidence="1">Multi-pass membrane protein</topology>
    </subcellularLocation>
    <subcellularLocation>
        <location evidence="8">Membrane</location>
        <topology evidence="8">Multi-pass membrane protein</topology>
    </subcellularLocation>
</comment>
<evidence type="ECO:0000256" key="7">
    <source>
        <dbReference type="ARBA" id="ARBA00023136"/>
    </source>
</evidence>
<protein>
    <recommendedName>
        <fullName evidence="8">Magnesium transport protein CorA</fullName>
    </recommendedName>
</protein>
<dbReference type="SUPFAM" id="SSF144083">
    <property type="entry name" value="Magnesium transport protein CorA, transmembrane region"/>
    <property type="match status" value="1"/>
</dbReference>
<dbReference type="GO" id="GO:0015087">
    <property type="term" value="F:cobalt ion transmembrane transporter activity"/>
    <property type="evidence" value="ECO:0007669"/>
    <property type="project" value="UniProtKB-UniRule"/>
</dbReference>
<feature type="transmembrane region" description="Helical" evidence="8">
    <location>
        <begin position="267"/>
        <end position="286"/>
    </location>
</feature>
<dbReference type="Proteomes" id="UP000287243">
    <property type="component" value="Chromosome"/>
</dbReference>
<keyword evidence="4 8" id="KW-1003">Cell membrane</keyword>
<keyword evidence="7 8" id="KW-0472">Membrane</keyword>
<organism evidence="9 10">
    <name type="scientific">Velamenicoccus archaeovorus</name>
    <dbReference type="NCBI Taxonomy" id="1930593"/>
    <lineage>
        <taxon>Bacteria</taxon>
        <taxon>Pseudomonadati</taxon>
        <taxon>Candidatus Omnitrophota</taxon>
        <taxon>Candidatus Velamenicoccus</taxon>
    </lineage>
</organism>
<dbReference type="CDD" id="cd12822">
    <property type="entry name" value="TmCorA-like"/>
    <property type="match status" value="1"/>
</dbReference>
<dbReference type="SUPFAM" id="SSF143865">
    <property type="entry name" value="CorA soluble domain-like"/>
    <property type="match status" value="1"/>
</dbReference>
<evidence type="ECO:0000256" key="2">
    <source>
        <dbReference type="ARBA" id="ARBA00009765"/>
    </source>
</evidence>
<evidence type="ECO:0000313" key="10">
    <source>
        <dbReference type="Proteomes" id="UP000287243"/>
    </source>
</evidence>
<dbReference type="InterPro" id="IPR045863">
    <property type="entry name" value="CorA_TM1_TM2"/>
</dbReference>
<name>A0A410P5G8_VELA1</name>
<comment type="function">
    <text evidence="8">Mediates influx of magnesium ions.</text>
</comment>
<evidence type="ECO:0000256" key="4">
    <source>
        <dbReference type="ARBA" id="ARBA00022475"/>
    </source>
</evidence>
<evidence type="ECO:0000256" key="8">
    <source>
        <dbReference type="RuleBase" id="RU362010"/>
    </source>
</evidence>
<dbReference type="OrthoDB" id="9803416at2"/>
<keyword evidence="8" id="KW-0406">Ion transport</keyword>
<keyword evidence="3 8" id="KW-0813">Transport</keyword>
<dbReference type="InterPro" id="IPR002523">
    <property type="entry name" value="MgTranspt_CorA/ZnTranspt_ZntB"/>
</dbReference>
<proteinExistence type="inferred from homology"/>
<dbReference type="FunFam" id="1.20.58.340:FF:000012">
    <property type="entry name" value="Magnesium transport protein CorA"/>
    <property type="match status" value="1"/>
</dbReference>
<evidence type="ECO:0000256" key="5">
    <source>
        <dbReference type="ARBA" id="ARBA00022692"/>
    </source>
</evidence>
<dbReference type="InterPro" id="IPR045861">
    <property type="entry name" value="CorA_cytoplasmic_dom"/>
</dbReference>
<comment type="similarity">
    <text evidence="2 8">Belongs to the CorA metal ion transporter (MIT) (TC 1.A.35) family.</text>
</comment>
<gene>
    <name evidence="8" type="primary">corA</name>
    <name evidence="9" type="ORF">BU251_06405</name>
</gene>
<dbReference type="GO" id="GO:0000287">
    <property type="term" value="F:magnesium ion binding"/>
    <property type="evidence" value="ECO:0007669"/>
    <property type="project" value="TreeGrafter"/>
</dbReference>